<dbReference type="SUPFAM" id="SSF51206">
    <property type="entry name" value="cAMP-binding domain-like"/>
    <property type="match status" value="1"/>
</dbReference>
<sequence>MEQLKDFDIFKNLPQQEIDKLQEIVKIKQFNQKEIIAYEGDFSSEILLLLVGEVKLYKVNRFGGEIFLCQLREGLLNAPREKEQFIFANLECKKDSKVAFFAKDLLFSMFEVSPKLMQFFFIQLQEKLQFFEDVIKRELVFDSTAKIAYFLVHDLEDFNHSKKQDIAAFLNIQPETLSRILKKLSRDGMILQGKEGRVQIQDLQSLKQIYKKEEI</sequence>
<gene>
    <name evidence="6" type="ORF">B6S12_02160</name>
</gene>
<dbReference type="Proteomes" id="UP000249746">
    <property type="component" value="Unassembled WGS sequence"/>
</dbReference>
<dbReference type="Gene3D" id="2.60.120.10">
    <property type="entry name" value="Jelly Rolls"/>
    <property type="match status" value="1"/>
</dbReference>
<evidence type="ECO:0000313" key="6">
    <source>
        <dbReference type="EMBL" id="PZT48666.1"/>
    </source>
</evidence>
<dbReference type="InterPro" id="IPR012318">
    <property type="entry name" value="HTH_CRP"/>
</dbReference>
<dbReference type="PROSITE" id="PS51063">
    <property type="entry name" value="HTH_CRP_2"/>
    <property type="match status" value="1"/>
</dbReference>
<dbReference type="CDD" id="cd00038">
    <property type="entry name" value="CAP_ED"/>
    <property type="match status" value="1"/>
</dbReference>
<evidence type="ECO:0008006" key="8">
    <source>
        <dbReference type="Google" id="ProtNLM"/>
    </source>
</evidence>
<accession>A0A2W6NMJ5</accession>
<evidence type="ECO:0000313" key="7">
    <source>
        <dbReference type="Proteomes" id="UP000249746"/>
    </source>
</evidence>
<dbReference type="SUPFAM" id="SSF46785">
    <property type="entry name" value="Winged helix' DNA-binding domain"/>
    <property type="match status" value="1"/>
</dbReference>
<name>A0A2W6NMJ5_9HELI</name>
<dbReference type="InterPro" id="IPR000595">
    <property type="entry name" value="cNMP-bd_dom"/>
</dbReference>
<dbReference type="InterPro" id="IPR036388">
    <property type="entry name" value="WH-like_DNA-bd_sf"/>
</dbReference>
<dbReference type="GO" id="GO:0003677">
    <property type="term" value="F:DNA binding"/>
    <property type="evidence" value="ECO:0007669"/>
    <property type="project" value="UniProtKB-KW"/>
</dbReference>
<dbReference type="Pfam" id="PF13545">
    <property type="entry name" value="HTH_Crp_2"/>
    <property type="match status" value="1"/>
</dbReference>
<keyword evidence="7" id="KW-1185">Reference proteome</keyword>
<dbReference type="Gene3D" id="1.10.10.10">
    <property type="entry name" value="Winged helix-like DNA-binding domain superfamily/Winged helix DNA-binding domain"/>
    <property type="match status" value="1"/>
</dbReference>
<evidence type="ECO:0000259" key="5">
    <source>
        <dbReference type="PROSITE" id="PS51063"/>
    </source>
</evidence>
<dbReference type="RefSeq" id="WP_111229186.1">
    <property type="nucleotide sequence ID" value="NZ_NBIU01000004.1"/>
</dbReference>
<organism evidence="6 7">
    <name type="scientific">Helicobacter valdiviensis</name>
    <dbReference type="NCBI Taxonomy" id="1458358"/>
    <lineage>
        <taxon>Bacteria</taxon>
        <taxon>Pseudomonadati</taxon>
        <taxon>Campylobacterota</taxon>
        <taxon>Epsilonproteobacteria</taxon>
        <taxon>Campylobacterales</taxon>
        <taxon>Helicobacteraceae</taxon>
        <taxon>Helicobacter</taxon>
    </lineage>
</organism>
<feature type="domain" description="HTH crp-type" evidence="5">
    <location>
        <begin position="141"/>
        <end position="204"/>
    </location>
</feature>
<dbReference type="GO" id="GO:0006355">
    <property type="term" value="P:regulation of DNA-templated transcription"/>
    <property type="evidence" value="ECO:0007669"/>
    <property type="project" value="InterPro"/>
</dbReference>
<evidence type="ECO:0000256" key="1">
    <source>
        <dbReference type="ARBA" id="ARBA00023015"/>
    </source>
</evidence>
<dbReference type="EMBL" id="NBIU01000004">
    <property type="protein sequence ID" value="PZT48666.1"/>
    <property type="molecule type" value="Genomic_DNA"/>
</dbReference>
<dbReference type="InterPro" id="IPR018490">
    <property type="entry name" value="cNMP-bd_dom_sf"/>
</dbReference>
<reference evidence="6 7" key="1">
    <citation type="submission" date="2017-03" db="EMBL/GenBank/DDBJ databases">
        <title>Genomic and clinical evidence uncovers the enterohepatic species Helicobacter valdiviensis as a potential human intestinal pathogen.</title>
        <authorList>
            <person name="Fresia P."/>
            <person name="Jara R."/>
            <person name="Sierra R."/>
            <person name="Ferres I."/>
            <person name="Greif G."/>
            <person name="Iraola G."/>
            <person name="Collado L."/>
        </authorList>
    </citation>
    <scope>NUCLEOTIDE SEQUENCE [LARGE SCALE GENOMIC DNA]</scope>
    <source>
        <strain evidence="6 7">WBE14</strain>
    </source>
</reference>
<comment type="caution">
    <text evidence="6">The sequence shown here is derived from an EMBL/GenBank/DDBJ whole genome shotgun (WGS) entry which is preliminary data.</text>
</comment>
<proteinExistence type="predicted"/>
<dbReference type="InterPro" id="IPR036390">
    <property type="entry name" value="WH_DNA-bd_sf"/>
</dbReference>
<keyword evidence="3" id="KW-0804">Transcription</keyword>
<dbReference type="OrthoDB" id="5338728at2"/>
<evidence type="ECO:0000259" key="4">
    <source>
        <dbReference type="PROSITE" id="PS50042"/>
    </source>
</evidence>
<dbReference type="InterPro" id="IPR014710">
    <property type="entry name" value="RmlC-like_jellyroll"/>
</dbReference>
<keyword evidence="2" id="KW-0238">DNA-binding</keyword>
<keyword evidence="1" id="KW-0805">Transcription regulation</keyword>
<evidence type="ECO:0000256" key="3">
    <source>
        <dbReference type="ARBA" id="ARBA00023163"/>
    </source>
</evidence>
<dbReference type="PROSITE" id="PS50042">
    <property type="entry name" value="CNMP_BINDING_3"/>
    <property type="match status" value="1"/>
</dbReference>
<evidence type="ECO:0000256" key="2">
    <source>
        <dbReference type="ARBA" id="ARBA00023125"/>
    </source>
</evidence>
<dbReference type="AlphaFoldDB" id="A0A2W6NMJ5"/>
<dbReference type="SMART" id="SM00419">
    <property type="entry name" value="HTH_CRP"/>
    <property type="match status" value="1"/>
</dbReference>
<feature type="domain" description="Cyclic nucleotide-binding" evidence="4">
    <location>
        <begin position="9"/>
        <end position="74"/>
    </location>
</feature>
<protein>
    <recommendedName>
        <fullName evidence="8">Crp/Fnr family transcriptional regulator</fullName>
    </recommendedName>
</protein>